<dbReference type="EMBL" id="JACIDC010000011">
    <property type="protein sequence ID" value="MBB4041485.1"/>
    <property type="molecule type" value="Genomic_DNA"/>
</dbReference>
<keyword evidence="2" id="KW-1185">Reference proteome</keyword>
<accession>A0A7W6IIG1</accession>
<gene>
    <name evidence="1" type="ORF">GGR34_003162</name>
</gene>
<evidence type="ECO:0000313" key="2">
    <source>
        <dbReference type="Proteomes" id="UP000519439"/>
    </source>
</evidence>
<organism evidence="1 2">
    <name type="scientific">Microvirga flocculans</name>
    <dbReference type="NCBI Taxonomy" id="217168"/>
    <lineage>
        <taxon>Bacteria</taxon>
        <taxon>Pseudomonadati</taxon>
        <taxon>Pseudomonadota</taxon>
        <taxon>Alphaproteobacteria</taxon>
        <taxon>Hyphomicrobiales</taxon>
        <taxon>Methylobacteriaceae</taxon>
        <taxon>Microvirga</taxon>
    </lineage>
</organism>
<proteinExistence type="predicted"/>
<dbReference type="AlphaFoldDB" id="A0A7W6IIG1"/>
<name>A0A7W6IIG1_9HYPH</name>
<comment type="caution">
    <text evidence="1">The sequence shown here is derived from an EMBL/GenBank/DDBJ whole genome shotgun (WGS) entry which is preliminary data.</text>
</comment>
<reference evidence="1 2" key="1">
    <citation type="submission" date="2020-08" db="EMBL/GenBank/DDBJ databases">
        <title>Genomic Encyclopedia of Type Strains, Phase IV (KMG-IV): sequencing the most valuable type-strain genomes for metagenomic binning, comparative biology and taxonomic classification.</title>
        <authorList>
            <person name="Goeker M."/>
        </authorList>
    </citation>
    <scope>NUCLEOTIDE SEQUENCE [LARGE SCALE GENOMIC DNA]</scope>
    <source>
        <strain evidence="1 2">DSM 15743</strain>
    </source>
</reference>
<protein>
    <submittedName>
        <fullName evidence="1">Uncharacterized protein</fullName>
    </submittedName>
</protein>
<evidence type="ECO:0000313" key="1">
    <source>
        <dbReference type="EMBL" id="MBB4041485.1"/>
    </source>
</evidence>
<dbReference type="Proteomes" id="UP000519439">
    <property type="component" value="Unassembled WGS sequence"/>
</dbReference>
<dbReference type="RefSeq" id="WP_027317049.1">
    <property type="nucleotide sequence ID" value="NZ_JACIDC010000011.1"/>
</dbReference>
<sequence>MAPLWLMVAEGWFVDEDKPDMPGCMAGEPVAVEPEPVAAGRSVGAVEDEVCAKAGAAAKAVTTRQAAICFFSIVLFS</sequence>